<keyword evidence="2" id="KW-1185">Reference proteome</keyword>
<dbReference type="KEGG" id="prt:AUC31_06835"/>
<protein>
    <submittedName>
        <fullName evidence="1">Uncharacterized protein</fullName>
    </submittedName>
</protein>
<dbReference type="Proteomes" id="UP000067683">
    <property type="component" value="Chromosome"/>
</dbReference>
<evidence type="ECO:0000313" key="1">
    <source>
        <dbReference type="EMBL" id="ALS74959.1"/>
    </source>
</evidence>
<sequence>MTMSKEEAKKFINSEEVQECILHHTALAFDNILVYFATQPELGYLRIQSEDEVNRLALSDFLELFYTTDDTFLKLYPKQTLYEEASLSKHFRSAIGFIIVSAVSEYLEVEVNHLWNDESDLYEACFEVAGKRYFELMSLNDLYTIERDYPTRLMRIKQFMK</sequence>
<dbReference type="AlphaFoldDB" id="A0A0U2XDS1"/>
<evidence type="ECO:0000313" key="2">
    <source>
        <dbReference type="Proteomes" id="UP000067683"/>
    </source>
</evidence>
<reference evidence="1" key="1">
    <citation type="submission" date="2016-01" db="EMBL/GenBank/DDBJ databases">
        <title>Complete genome of Planococcus rifietoensis type strain M8.</title>
        <authorList>
            <person name="See-Too W.S."/>
        </authorList>
    </citation>
    <scope>NUCLEOTIDE SEQUENCE [LARGE SCALE GENOMIC DNA]</scope>
    <source>
        <strain evidence="1">M8</strain>
    </source>
</reference>
<name>A0A0U2XDS1_9BACL</name>
<gene>
    <name evidence="1" type="ORF">AUC31_06835</name>
</gene>
<dbReference type="EMBL" id="CP013659">
    <property type="protein sequence ID" value="ALS74959.1"/>
    <property type="molecule type" value="Genomic_DNA"/>
</dbReference>
<proteinExistence type="predicted"/>
<dbReference type="RefSeq" id="WP_058381666.1">
    <property type="nucleotide sequence ID" value="NZ_CP013659.2"/>
</dbReference>
<organism evidence="1 2">
    <name type="scientific">Planococcus rifietoensis</name>
    <dbReference type="NCBI Taxonomy" id="200991"/>
    <lineage>
        <taxon>Bacteria</taxon>
        <taxon>Bacillati</taxon>
        <taxon>Bacillota</taxon>
        <taxon>Bacilli</taxon>
        <taxon>Bacillales</taxon>
        <taxon>Caryophanaceae</taxon>
        <taxon>Planococcus</taxon>
    </lineage>
</organism>
<accession>A0A0U2XDS1</accession>